<evidence type="ECO:0000256" key="4">
    <source>
        <dbReference type="ARBA" id="ARBA00023163"/>
    </source>
</evidence>
<reference evidence="8" key="3">
    <citation type="submission" date="2020-06" db="EMBL/GenBank/DDBJ databases">
        <title>Helianthus annuus Genome sequencing and assembly Release 2.</title>
        <authorList>
            <person name="Gouzy J."/>
            <person name="Langlade N."/>
            <person name="Munos S."/>
        </authorList>
    </citation>
    <scope>NUCLEOTIDE SEQUENCE</scope>
    <source>
        <tissue evidence="8">Leaves</tissue>
    </source>
</reference>
<keyword evidence="4" id="KW-0804">Transcription</keyword>
<feature type="domain" description="Response regulatory" evidence="7">
    <location>
        <begin position="1"/>
        <end position="40"/>
    </location>
</feature>
<dbReference type="OMA" id="HKHERWG"/>
<gene>
    <name evidence="9" type="ORF">HannXRQ_Chr14g0459571</name>
    <name evidence="8" type="ORF">HanXRQr2_Chr14g0666351</name>
</gene>
<comment type="caution">
    <text evidence="6">Lacks conserved residue(s) required for the propagation of feature annotation.</text>
</comment>
<dbReference type="InterPro" id="IPR045279">
    <property type="entry name" value="ARR-like"/>
</dbReference>
<dbReference type="GO" id="GO:0000160">
    <property type="term" value="P:phosphorelay signal transduction system"/>
    <property type="evidence" value="ECO:0007669"/>
    <property type="project" value="UniProtKB-KW"/>
</dbReference>
<organism evidence="9 10">
    <name type="scientific">Helianthus annuus</name>
    <name type="common">Common sunflower</name>
    <dbReference type="NCBI Taxonomy" id="4232"/>
    <lineage>
        <taxon>Eukaryota</taxon>
        <taxon>Viridiplantae</taxon>
        <taxon>Streptophyta</taxon>
        <taxon>Embryophyta</taxon>
        <taxon>Tracheophyta</taxon>
        <taxon>Spermatophyta</taxon>
        <taxon>Magnoliopsida</taxon>
        <taxon>eudicotyledons</taxon>
        <taxon>Gunneridae</taxon>
        <taxon>Pentapetalae</taxon>
        <taxon>asterids</taxon>
        <taxon>campanulids</taxon>
        <taxon>Asterales</taxon>
        <taxon>Asteraceae</taxon>
        <taxon>Asteroideae</taxon>
        <taxon>Heliantheae alliance</taxon>
        <taxon>Heliantheae</taxon>
        <taxon>Helianthus</taxon>
    </lineage>
</organism>
<dbReference type="EMBL" id="CM007903">
    <property type="protein sequence ID" value="OTF99708.1"/>
    <property type="molecule type" value="Genomic_DNA"/>
</dbReference>
<dbReference type="GO" id="GO:0003700">
    <property type="term" value="F:DNA-binding transcription factor activity"/>
    <property type="evidence" value="ECO:0000318"/>
    <property type="project" value="GO_Central"/>
</dbReference>
<comment type="subcellular location">
    <subcellularLocation>
        <location evidence="1">Nucleus</location>
    </subcellularLocation>
</comment>
<keyword evidence="10" id="KW-1185">Reference proteome</keyword>
<evidence type="ECO:0000313" key="10">
    <source>
        <dbReference type="Proteomes" id="UP000215914"/>
    </source>
</evidence>
<keyword evidence="2" id="KW-0902">Two-component regulatory system</keyword>
<evidence type="ECO:0000256" key="3">
    <source>
        <dbReference type="ARBA" id="ARBA00023015"/>
    </source>
</evidence>
<reference evidence="9" key="2">
    <citation type="submission" date="2017-02" db="EMBL/GenBank/DDBJ databases">
        <title>Sunflower complete genome.</title>
        <authorList>
            <person name="Langlade N."/>
            <person name="Munos S."/>
        </authorList>
    </citation>
    <scope>NUCLEOTIDE SEQUENCE [LARGE SCALE GENOMIC DNA]</scope>
    <source>
        <tissue evidence="9">Leaves</tissue>
    </source>
</reference>
<dbReference type="Gene3D" id="1.10.10.60">
    <property type="entry name" value="Homeodomain-like"/>
    <property type="match status" value="1"/>
</dbReference>
<dbReference type="GO" id="GO:0003677">
    <property type="term" value="F:DNA binding"/>
    <property type="evidence" value="ECO:0007669"/>
    <property type="project" value="InterPro"/>
</dbReference>
<evidence type="ECO:0000256" key="6">
    <source>
        <dbReference type="PROSITE-ProRule" id="PRU00169"/>
    </source>
</evidence>
<dbReference type="InterPro" id="IPR006447">
    <property type="entry name" value="Myb_dom_plants"/>
</dbReference>
<dbReference type="PROSITE" id="PS50110">
    <property type="entry name" value="RESPONSE_REGULATORY"/>
    <property type="match status" value="1"/>
</dbReference>
<evidence type="ECO:0000256" key="2">
    <source>
        <dbReference type="ARBA" id="ARBA00023012"/>
    </source>
</evidence>
<dbReference type="GO" id="GO:0005634">
    <property type="term" value="C:nucleus"/>
    <property type="evidence" value="ECO:0000318"/>
    <property type="project" value="GO_Central"/>
</dbReference>
<reference evidence="8 10" key="1">
    <citation type="journal article" date="2017" name="Nature">
        <title>The sunflower genome provides insights into oil metabolism, flowering and Asterid evolution.</title>
        <authorList>
            <person name="Badouin H."/>
            <person name="Gouzy J."/>
            <person name="Grassa C.J."/>
            <person name="Murat F."/>
            <person name="Staton S.E."/>
            <person name="Cottret L."/>
            <person name="Lelandais-Briere C."/>
            <person name="Owens G.L."/>
            <person name="Carrere S."/>
            <person name="Mayjonade B."/>
            <person name="Legrand L."/>
            <person name="Gill N."/>
            <person name="Kane N.C."/>
            <person name="Bowers J.E."/>
            <person name="Hubner S."/>
            <person name="Bellec A."/>
            <person name="Berard A."/>
            <person name="Berges H."/>
            <person name="Blanchet N."/>
            <person name="Boniface M.C."/>
            <person name="Brunel D."/>
            <person name="Catrice O."/>
            <person name="Chaidir N."/>
            <person name="Claudel C."/>
            <person name="Donnadieu C."/>
            <person name="Faraut T."/>
            <person name="Fievet G."/>
            <person name="Helmstetter N."/>
            <person name="King M."/>
            <person name="Knapp S.J."/>
            <person name="Lai Z."/>
            <person name="Le Paslier M.C."/>
            <person name="Lippi Y."/>
            <person name="Lorenzon L."/>
            <person name="Mandel J.R."/>
            <person name="Marage G."/>
            <person name="Marchand G."/>
            <person name="Marquand E."/>
            <person name="Bret-Mestries E."/>
            <person name="Morien E."/>
            <person name="Nambeesan S."/>
            <person name="Nguyen T."/>
            <person name="Pegot-Espagnet P."/>
            <person name="Pouilly N."/>
            <person name="Raftis F."/>
            <person name="Sallet E."/>
            <person name="Schiex T."/>
            <person name="Thomas J."/>
            <person name="Vandecasteele C."/>
            <person name="Vares D."/>
            <person name="Vear F."/>
            <person name="Vautrin S."/>
            <person name="Crespi M."/>
            <person name="Mangin B."/>
            <person name="Burke J.M."/>
            <person name="Salse J."/>
            <person name="Munos S."/>
            <person name="Vincourt P."/>
            <person name="Rieseberg L.H."/>
            <person name="Langlade N.B."/>
        </authorList>
    </citation>
    <scope>NUCLEOTIDE SEQUENCE [LARGE SCALE GENOMIC DNA]</scope>
    <source>
        <strain evidence="10">cv. SF193</strain>
        <tissue evidence="8">Leaves</tissue>
    </source>
</reference>
<dbReference type="NCBIfam" id="TIGR01557">
    <property type="entry name" value="myb_SHAQKYF"/>
    <property type="match status" value="1"/>
</dbReference>
<proteinExistence type="predicted"/>
<evidence type="ECO:0000256" key="1">
    <source>
        <dbReference type="ARBA" id="ARBA00004123"/>
    </source>
</evidence>
<dbReference type="Gramene" id="mRNA:HanXRQr2_Chr14g0666351">
    <property type="protein sequence ID" value="mRNA:HanXRQr2_Chr14g0666351"/>
    <property type="gene ID" value="HanXRQr2_Chr14g0666351"/>
</dbReference>
<dbReference type="InterPro" id="IPR009057">
    <property type="entry name" value="Homeodomain-like_sf"/>
</dbReference>
<dbReference type="FunFam" id="1.10.10.60:FF:000007">
    <property type="entry name" value="Two-component response regulator"/>
    <property type="match status" value="1"/>
</dbReference>
<dbReference type="Gene3D" id="3.40.50.2300">
    <property type="match status" value="1"/>
</dbReference>
<dbReference type="AlphaFoldDB" id="A0A251SM51"/>
<evidence type="ECO:0000313" key="9">
    <source>
        <dbReference type="EMBL" id="OTF99708.1"/>
    </source>
</evidence>
<keyword evidence="3" id="KW-0805">Transcription regulation</keyword>
<evidence type="ECO:0000256" key="5">
    <source>
        <dbReference type="ARBA" id="ARBA00023242"/>
    </source>
</evidence>
<dbReference type="PANTHER" id="PTHR43874">
    <property type="entry name" value="TWO-COMPONENT RESPONSE REGULATOR"/>
    <property type="match status" value="1"/>
</dbReference>
<name>A0A251SM51_HELAN</name>
<evidence type="ECO:0000313" key="8">
    <source>
        <dbReference type="EMBL" id="KAF5771062.1"/>
    </source>
</evidence>
<dbReference type="InParanoid" id="A0A251SM51"/>
<dbReference type="InterPro" id="IPR011006">
    <property type="entry name" value="CheY-like_superfamily"/>
</dbReference>
<dbReference type="EMBL" id="MNCJ02000329">
    <property type="protein sequence ID" value="KAF5771062.1"/>
    <property type="molecule type" value="Genomic_DNA"/>
</dbReference>
<sequence>MMSVDDSSSVVTKGVTHGACDYLIKPVRLEALRNIWQHVVKRRKNEWKDFEPLTSADDVDQHQKATAEAGYTSSANEGIIGKMKRGGKMTRMNLRNETSLLLQKSLVLFGLKLHRQFMAAVNQLGGIDKAVPKKILELMNVAGISTENVASHLQKYRLYLKRLSGSQHLGSMDPSFYKYNYQVRLFM</sequence>
<accession>A0A251SM51</accession>
<dbReference type="InterPro" id="IPR001789">
    <property type="entry name" value="Sig_transdc_resp-reg_receiver"/>
</dbReference>
<dbReference type="STRING" id="4232.A0A251SM51"/>
<dbReference type="GO" id="GO:0009736">
    <property type="term" value="P:cytokinin-activated signaling pathway"/>
    <property type="evidence" value="ECO:0007669"/>
    <property type="project" value="InterPro"/>
</dbReference>
<dbReference type="SUPFAM" id="SSF52172">
    <property type="entry name" value="CheY-like"/>
    <property type="match status" value="1"/>
</dbReference>
<protein>
    <submittedName>
        <fullName evidence="9">Putative myb domain, plant</fullName>
    </submittedName>
    <submittedName>
        <fullName evidence="8">Response regulator and transcription factor RR-A-type family</fullName>
    </submittedName>
</protein>
<dbReference type="Proteomes" id="UP000215914">
    <property type="component" value="Chromosome 14"/>
</dbReference>
<dbReference type="PANTHER" id="PTHR43874:SF144">
    <property type="entry name" value="HOMEODOMAIN-LIKE, CHEY-LIKE SUPERFAMILY-RELATED"/>
    <property type="match status" value="1"/>
</dbReference>
<dbReference type="SUPFAM" id="SSF46689">
    <property type="entry name" value="Homeodomain-like"/>
    <property type="match status" value="1"/>
</dbReference>
<evidence type="ECO:0000259" key="7">
    <source>
        <dbReference type="PROSITE" id="PS50110"/>
    </source>
</evidence>
<keyword evidence="5" id="KW-0539">Nucleus</keyword>